<keyword evidence="4" id="KW-1185">Reference proteome</keyword>
<feature type="compositionally biased region" description="Basic residues" evidence="1">
    <location>
        <begin position="72"/>
        <end position="81"/>
    </location>
</feature>
<keyword evidence="2" id="KW-1133">Transmembrane helix</keyword>
<dbReference type="Proteomes" id="UP001470230">
    <property type="component" value="Unassembled WGS sequence"/>
</dbReference>
<proteinExistence type="predicted"/>
<evidence type="ECO:0008006" key="5">
    <source>
        <dbReference type="Google" id="ProtNLM"/>
    </source>
</evidence>
<keyword evidence="2" id="KW-0472">Membrane</keyword>
<evidence type="ECO:0000313" key="4">
    <source>
        <dbReference type="Proteomes" id="UP001470230"/>
    </source>
</evidence>
<comment type="caution">
    <text evidence="3">The sequence shown here is derived from an EMBL/GenBank/DDBJ whole genome shotgun (WGS) entry which is preliminary data.</text>
</comment>
<feature type="region of interest" description="Disordered" evidence="1">
    <location>
        <begin position="61"/>
        <end position="82"/>
    </location>
</feature>
<accession>A0ABR2KNC5</accession>
<gene>
    <name evidence="3" type="ORF">M9Y10_029854</name>
</gene>
<organism evidence="3 4">
    <name type="scientific">Tritrichomonas musculus</name>
    <dbReference type="NCBI Taxonomy" id="1915356"/>
    <lineage>
        <taxon>Eukaryota</taxon>
        <taxon>Metamonada</taxon>
        <taxon>Parabasalia</taxon>
        <taxon>Tritrichomonadida</taxon>
        <taxon>Tritrichomonadidae</taxon>
        <taxon>Tritrichomonas</taxon>
    </lineage>
</organism>
<evidence type="ECO:0000313" key="3">
    <source>
        <dbReference type="EMBL" id="KAK8892615.1"/>
    </source>
</evidence>
<evidence type="ECO:0000256" key="1">
    <source>
        <dbReference type="SAM" id="MobiDB-lite"/>
    </source>
</evidence>
<evidence type="ECO:0000256" key="2">
    <source>
        <dbReference type="SAM" id="Phobius"/>
    </source>
</evidence>
<sequence length="265" mass="30727">MNFGSFGRLVDSVTEMFCDGQSLNMEQIGQQLDGNFSNNYDDEDQQLMAREVESQPQFFQQPQFVQQPPRPQKQRQQAKPKKNYEREIYKFRVGVRPLGIGFGLGEGIMYGSGPTHACFLIDRDIFEYGLHETNKRYIRRRNVGRLSSFDWDRLGKEMHGTTYVSPDQLEEAILRSNKWTGNEYVLTDLDGPSHNCHDFVRFCIQACTSKNCGMAQKKHAVYKSIIDYLTLLSLFSILVFLHTILLLVQLHSLELICIQFLYVKM</sequence>
<name>A0ABR2KNC5_9EUKA</name>
<dbReference type="EMBL" id="JAPFFF010000004">
    <property type="protein sequence ID" value="KAK8892615.1"/>
    <property type="molecule type" value="Genomic_DNA"/>
</dbReference>
<keyword evidence="2" id="KW-0812">Transmembrane</keyword>
<protein>
    <recommendedName>
        <fullName evidence="5">PPPDE domain-containing protein</fullName>
    </recommendedName>
</protein>
<feature type="transmembrane region" description="Helical" evidence="2">
    <location>
        <begin position="225"/>
        <end position="248"/>
    </location>
</feature>
<reference evidence="3 4" key="1">
    <citation type="submission" date="2024-04" db="EMBL/GenBank/DDBJ databases">
        <title>Tritrichomonas musculus Genome.</title>
        <authorList>
            <person name="Alves-Ferreira E."/>
            <person name="Grigg M."/>
            <person name="Lorenzi H."/>
            <person name="Galac M."/>
        </authorList>
    </citation>
    <scope>NUCLEOTIDE SEQUENCE [LARGE SCALE GENOMIC DNA]</scope>
    <source>
        <strain evidence="3 4">EAF2021</strain>
    </source>
</reference>